<dbReference type="AlphaFoldDB" id="A0A841RA55"/>
<dbReference type="InterPro" id="IPR025671">
    <property type="entry name" value="HXXEE"/>
</dbReference>
<keyword evidence="1" id="KW-0812">Transmembrane</keyword>
<accession>A0A841RA55</accession>
<dbReference type="Pfam" id="PF13787">
    <property type="entry name" value="HXXEE"/>
    <property type="match status" value="1"/>
</dbReference>
<feature type="transmembrane region" description="Helical" evidence="1">
    <location>
        <begin position="141"/>
        <end position="161"/>
    </location>
</feature>
<sequence length="201" mass="22976">MKLKEYYNWLKENWANTGLLLAFYLTIFLVVFVRKSNFAVFLILLQTPLYMLHQAEEYIFPGGFGPFFNRDIFGVEQDNEPIGSGFIFAINMSYIWILLPLFGFLSVLNPELGLWIPYFTIFAGVSHIALAIKARKLYNPGLIVSLLLNIPVGTAVVLYFMRAGYIDSFFINIHFPIGLGLNLLLPVIGSILYKSYKKKVQ</sequence>
<evidence type="ECO:0000256" key="1">
    <source>
        <dbReference type="SAM" id="Phobius"/>
    </source>
</evidence>
<evidence type="ECO:0000313" key="3">
    <source>
        <dbReference type="Proteomes" id="UP000587760"/>
    </source>
</evidence>
<keyword evidence="3" id="KW-1185">Reference proteome</keyword>
<dbReference type="EMBL" id="JACHGJ010000010">
    <property type="protein sequence ID" value="MBB6482254.1"/>
    <property type="molecule type" value="Genomic_DNA"/>
</dbReference>
<dbReference type="RefSeq" id="WP_184748486.1">
    <property type="nucleotide sequence ID" value="NZ_JACHGJ010000010.1"/>
</dbReference>
<organism evidence="2 3">
    <name type="scientific">Spirochaeta isovalerica</name>
    <dbReference type="NCBI Taxonomy" id="150"/>
    <lineage>
        <taxon>Bacteria</taxon>
        <taxon>Pseudomonadati</taxon>
        <taxon>Spirochaetota</taxon>
        <taxon>Spirochaetia</taxon>
        <taxon>Spirochaetales</taxon>
        <taxon>Spirochaetaceae</taxon>
        <taxon>Spirochaeta</taxon>
    </lineage>
</organism>
<evidence type="ECO:0000313" key="2">
    <source>
        <dbReference type="EMBL" id="MBB6482254.1"/>
    </source>
</evidence>
<evidence type="ECO:0008006" key="4">
    <source>
        <dbReference type="Google" id="ProtNLM"/>
    </source>
</evidence>
<proteinExistence type="predicted"/>
<reference evidence="2 3" key="1">
    <citation type="submission" date="2020-08" db="EMBL/GenBank/DDBJ databases">
        <title>Genomic Encyclopedia of Type Strains, Phase IV (KMG-IV): sequencing the most valuable type-strain genomes for metagenomic binning, comparative biology and taxonomic classification.</title>
        <authorList>
            <person name="Goeker M."/>
        </authorList>
    </citation>
    <scope>NUCLEOTIDE SEQUENCE [LARGE SCALE GENOMIC DNA]</scope>
    <source>
        <strain evidence="2 3">DSM 2461</strain>
    </source>
</reference>
<feature type="transmembrane region" description="Helical" evidence="1">
    <location>
        <begin position="86"/>
        <end position="108"/>
    </location>
</feature>
<protein>
    <recommendedName>
        <fullName evidence="4">HXXEE domain-containing protein</fullName>
    </recommendedName>
</protein>
<gene>
    <name evidence="2" type="ORF">HNR50_003943</name>
</gene>
<name>A0A841RA55_9SPIO</name>
<keyword evidence="1" id="KW-1133">Transmembrane helix</keyword>
<keyword evidence="1" id="KW-0472">Membrane</keyword>
<comment type="caution">
    <text evidence="2">The sequence shown here is derived from an EMBL/GenBank/DDBJ whole genome shotgun (WGS) entry which is preliminary data.</text>
</comment>
<dbReference type="Proteomes" id="UP000587760">
    <property type="component" value="Unassembled WGS sequence"/>
</dbReference>
<feature type="transmembrane region" description="Helical" evidence="1">
    <location>
        <begin position="20"/>
        <end position="45"/>
    </location>
</feature>
<feature type="transmembrane region" description="Helical" evidence="1">
    <location>
        <begin position="114"/>
        <end position="132"/>
    </location>
</feature>
<feature type="transmembrane region" description="Helical" evidence="1">
    <location>
        <begin position="173"/>
        <end position="193"/>
    </location>
</feature>